<organism evidence="2 3">
    <name type="scientific">Butyricimonas hominis</name>
    <dbReference type="NCBI Taxonomy" id="2763032"/>
    <lineage>
        <taxon>Bacteria</taxon>
        <taxon>Pseudomonadati</taxon>
        <taxon>Bacteroidota</taxon>
        <taxon>Bacteroidia</taxon>
        <taxon>Bacteroidales</taxon>
        <taxon>Odoribacteraceae</taxon>
        <taxon>Butyricimonas</taxon>
    </lineage>
</organism>
<proteinExistence type="predicted"/>
<name>A0ABR7CZS7_9BACT</name>
<protein>
    <submittedName>
        <fullName evidence="2">DUF2007 domain-containing protein</fullName>
    </submittedName>
</protein>
<evidence type="ECO:0000259" key="1">
    <source>
        <dbReference type="Pfam" id="PF09413"/>
    </source>
</evidence>
<dbReference type="InterPro" id="IPR018551">
    <property type="entry name" value="DUF2007"/>
</dbReference>
<feature type="domain" description="DUF2007" evidence="1">
    <location>
        <begin position="11"/>
        <end position="70"/>
    </location>
</feature>
<gene>
    <name evidence="2" type="ORF">H8S64_08695</name>
</gene>
<accession>A0ABR7CZS7</accession>
<evidence type="ECO:0000313" key="2">
    <source>
        <dbReference type="EMBL" id="MBC5621174.1"/>
    </source>
</evidence>
<dbReference type="Pfam" id="PF09413">
    <property type="entry name" value="DUF2007"/>
    <property type="match status" value="1"/>
</dbReference>
<dbReference type="Proteomes" id="UP000646484">
    <property type="component" value="Unassembled WGS sequence"/>
</dbReference>
<reference evidence="2 3" key="1">
    <citation type="submission" date="2020-08" db="EMBL/GenBank/DDBJ databases">
        <title>Genome public.</title>
        <authorList>
            <person name="Liu C."/>
            <person name="Sun Q."/>
        </authorList>
    </citation>
    <scope>NUCLEOTIDE SEQUENCE [LARGE SCALE GENOMIC DNA]</scope>
    <source>
        <strain evidence="2 3">NSJ-56</strain>
    </source>
</reference>
<evidence type="ECO:0000313" key="3">
    <source>
        <dbReference type="Proteomes" id="UP000646484"/>
    </source>
</evidence>
<dbReference type="EMBL" id="JACOOH010000003">
    <property type="protein sequence ID" value="MBC5621174.1"/>
    <property type="molecule type" value="Genomic_DNA"/>
</dbReference>
<sequence length="159" mass="17941">MNNWTIIKTFVYPQDAYMAKAYLESAGVDTLLQDELTAQVNNFYSNAIGGVKLWVRDEHLSEGVKLLQEGGYITSVDLVQEDEVWIVEADKTTDRTCCPFCGSSNIGVKKSPDVIMIVIYFLLSALFPIFKSVNKCFDCDKVWKFKKKRNHGRSGNPGN</sequence>
<comment type="caution">
    <text evidence="2">The sequence shown here is derived from an EMBL/GenBank/DDBJ whole genome shotgun (WGS) entry which is preliminary data.</text>
</comment>
<keyword evidence="3" id="KW-1185">Reference proteome</keyword>
<dbReference type="RefSeq" id="WP_099292967.1">
    <property type="nucleotide sequence ID" value="NZ_JACOOH010000003.1"/>
</dbReference>